<dbReference type="Proteomes" id="UP000238338">
    <property type="component" value="Unassembled WGS sequence"/>
</dbReference>
<reference evidence="2 3" key="1">
    <citation type="submission" date="2018-02" db="EMBL/GenBank/DDBJ databases">
        <title>Genomic Encyclopedia of Archaeal and Bacterial Type Strains, Phase II (KMG-II): from individual species to whole genera.</title>
        <authorList>
            <person name="Goeker M."/>
        </authorList>
    </citation>
    <scope>NUCLEOTIDE SEQUENCE [LARGE SCALE GENOMIC DNA]</scope>
    <source>
        <strain evidence="2 3">DSM 18921</strain>
    </source>
</reference>
<dbReference type="OrthoDB" id="7691333at2"/>
<dbReference type="Gene3D" id="2.10.70.10">
    <property type="entry name" value="Complement Module, domain 1"/>
    <property type="match status" value="1"/>
</dbReference>
<dbReference type="RefSeq" id="WP_105516100.1">
    <property type="nucleotide sequence ID" value="NZ_PVEP01000010.1"/>
</dbReference>
<organism evidence="2 3">
    <name type="scientific">Albidovulum denitrificans</name>
    <dbReference type="NCBI Taxonomy" id="404881"/>
    <lineage>
        <taxon>Bacteria</taxon>
        <taxon>Pseudomonadati</taxon>
        <taxon>Pseudomonadota</taxon>
        <taxon>Alphaproteobacteria</taxon>
        <taxon>Rhodobacterales</taxon>
        <taxon>Paracoccaceae</taxon>
        <taxon>Albidovulum</taxon>
    </lineage>
</organism>
<dbReference type="InterPro" id="IPR019600">
    <property type="entry name" value="Hemin_uptake_protein_HemP"/>
</dbReference>
<sequence>MTRTGGAESTAERWTRPPTHVAEDLTDGGKQAWIEHSGQIYVLRITRAGKLILTK</sequence>
<name>A0A2S8S3E2_9RHOB</name>
<feature type="region of interest" description="Disordered" evidence="1">
    <location>
        <begin position="1"/>
        <end position="23"/>
    </location>
</feature>
<proteinExistence type="predicted"/>
<protein>
    <submittedName>
        <fullName evidence="2">Hemin uptake protein hemP</fullName>
    </submittedName>
</protein>
<dbReference type="EMBL" id="PVEP01000010">
    <property type="protein sequence ID" value="PQV55303.1"/>
    <property type="molecule type" value="Genomic_DNA"/>
</dbReference>
<gene>
    <name evidence="2" type="ORF">LX70_03556</name>
</gene>
<evidence type="ECO:0000313" key="3">
    <source>
        <dbReference type="Proteomes" id="UP000238338"/>
    </source>
</evidence>
<accession>A0A2S8S3E2</accession>
<dbReference type="Pfam" id="PF10636">
    <property type="entry name" value="hemP"/>
    <property type="match status" value="1"/>
</dbReference>
<comment type="caution">
    <text evidence="2">The sequence shown here is derived from an EMBL/GenBank/DDBJ whole genome shotgun (WGS) entry which is preliminary data.</text>
</comment>
<evidence type="ECO:0000256" key="1">
    <source>
        <dbReference type="SAM" id="MobiDB-lite"/>
    </source>
</evidence>
<dbReference type="AlphaFoldDB" id="A0A2S8S3E2"/>
<keyword evidence="3" id="KW-1185">Reference proteome</keyword>
<evidence type="ECO:0000313" key="2">
    <source>
        <dbReference type="EMBL" id="PQV55303.1"/>
    </source>
</evidence>